<dbReference type="Proteomes" id="UP000030151">
    <property type="component" value="Unassembled WGS sequence"/>
</dbReference>
<reference evidence="1 2" key="1">
    <citation type="submission" date="2014-02" db="EMBL/GenBank/DDBJ databases">
        <title>The genome sequence of the entomopathogenic fungus Metarhizium robertsii ARSEF 2575.</title>
        <authorList>
            <person name="Giuliano Garisto Donzelli B."/>
            <person name="Roe B.A."/>
            <person name="Macmil S.L."/>
            <person name="Krasnoff S.B."/>
            <person name="Gibson D.M."/>
        </authorList>
    </citation>
    <scope>NUCLEOTIDE SEQUENCE [LARGE SCALE GENOMIC DNA]</scope>
    <source>
        <strain evidence="1 2">ARSEF 2575</strain>
    </source>
</reference>
<organism evidence="1 2">
    <name type="scientific">Metarhizium robertsii</name>
    <dbReference type="NCBI Taxonomy" id="568076"/>
    <lineage>
        <taxon>Eukaryota</taxon>
        <taxon>Fungi</taxon>
        <taxon>Dikarya</taxon>
        <taxon>Ascomycota</taxon>
        <taxon>Pezizomycotina</taxon>
        <taxon>Sordariomycetes</taxon>
        <taxon>Hypocreomycetidae</taxon>
        <taxon>Hypocreales</taxon>
        <taxon>Clavicipitaceae</taxon>
        <taxon>Metarhizium</taxon>
    </lineage>
</organism>
<name>A0A0A1UNQ4_9HYPO</name>
<dbReference type="AlphaFoldDB" id="A0A0A1UNQ4"/>
<protein>
    <submittedName>
        <fullName evidence="1">TIM-barrel signal transduction domain protein</fullName>
    </submittedName>
</protein>
<dbReference type="HOGENOM" id="CLU_3420629_0_0_1"/>
<evidence type="ECO:0000313" key="2">
    <source>
        <dbReference type="Proteomes" id="UP000030151"/>
    </source>
</evidence>
<feature type="non-terminal residue" evidence="1">
    <location>
        <position position="25"/>
    </location>
</feature>
<sequence>MKRHEIIQRLRGQIEKKRPIVGAGA</sequence>
<dbReference type="EMBL" id="JELW01000042">
    <property type="protein sequence ID" value="EXU96981.1"/>
    <property type="molecule type" value="Genomic_DNA"/>
</dbReference>
<gene>
    <name evidence="1" type="ORF">X797_009898</name>
</gene>
<evidence type="ECO:0000313" key="1">
    <source>
        <dbReference type="EMBL" id="EXU96981.1"/>
    </source>
</evidence>
<comment type="caution">
    <text evidence="1">The sequence shown here is derived from an EMBL/GenBank/DDBJ whole genome shotgun (WGS) entry which is preliminary data.</text>
</comment>
<accession>A0A0A1UNQ4</accession>
<proteinExistence type="predicted"/>